<dbReference type="SUPFAM" id="SSF49464">
    <property type="entry name" value="Carboxypeptidase regulatory domain-like"/>
    <property type="match status" value="1"/>
</dbReference>
<evidence type="ECO:0000313" key="2">
    <source>
        <dbReference type="Proteomes" id="UP000291142"/>
    </source>
</evidence>
<dbReference type="InterPro" id="IPR008969">
    <property type="entry name" value="CarboxyPept-like_regulatory"/>
</dbReference>
<dbReference type="AlphaFoldDB" id="A0A4Q9FJC3"/>
<dbReference type="Pfam" id="PF13715">
    <property type="entry name" value="CarbopepD_reg_2"/>
    <property type="match status" value="1"/>
</dbReference>
<dbReference type="Gene3D" id="2.60.40.1120">
    <property type="entry name" value="Carboxypeptidase-like, regulatory domain"/>
    <property type="match status" value="1"/>
</dbReference>
<evidence type="ECO:0008006" key="3">
    <source>
        <dbReference type="Google" id="ProtNLM"/>
    </source>
</evidence>
<protein>
    <recommendedName>
        <fullName evidence="3">Carboxypeptidase-like regulatory domain-containing protein</fullName>
    </recommendedName>
</protein>
<dbReference type="EMBL" id="SIRT01000001">
    <property type="protein sequence ID" value="TBN06354.1"/>
    <property type="molecule type" value="Genomic_DNA"/>
</dbReference>
<name>A0A4Q9FJC3_9FLAO</name>
<keyword evidence="2" id="KW-1185">Reference proteome</keyword>
<evidence type="ECO:0000313" key="1">
    <source>
        <dbReference type="EMBL" id="TBN06354.1"/>
    </source>
</evidence>
<dbReference type="Proteomes" id="UP000291142">
    <property type="component" value="Unassembled WGS sequence"/>
</dbReference>
<sequence length="220" mass="24526">MKANFSISIQNPCSERFSGFEKTASGGFCKSCEKEVIDFRNMTDMQVKQVLKQKADNTCGYFRKGQLHKKSTAMETRRRSMLKFIKAAAIAVLAFNTFQNVEAQDKNSVTETVQNLKSDKAQDKLLKGVVKDESGPLAGASILLKGTKIGVTADFDGKFVFPKALNEGDILLISYIGYETQKFIIEKDQKFLNVQLTGDDIDLLGEVQVNQVYISNRKAK</sequence>
<reference evidence="1 2" key="1">
    <citation type="submission" date="2019-02" db="EMBL/GenBank/DDBJ databases">
        <title>Hyunsoonleella sp., isolated from marine sediment.</title>
        <authorList>
            <person name="Liu B.-T."/>
        </authorList>
    </citation>
    <scope>NUCLEOTIDE SEQUENCE [LARGE SCALE GENOMIC DNA]</scope>
    <source>
        <strain evidence="1 2">T58</strain>
    </source>
</reference>
<comment type="caution">
    <text evidence="1">The sequence shown here is derived from an EMBL/GenBank/DDBJ whole genome shotgun (WGS) entry which is preliminary data.</text>
</comment>
<dbReference type="RefSeq" id="WP_130962344.1">
    <property type="nucleotide sequence ID" value="NZ_SIRT01000001.1"/>
</dbReference>
<dbReference type="OrthoDB" id="7432683at2"/>
<accession>A0A4Q9FJC3</accession>
<gene>
    <name evidence="1" type="ORF">EYD45_00260</name>
</gene>
<proteinExistence type="predicted"/>
<organism evidence="1 2">
    <name type="scientific">Hyunsoonleella flava</name>
    <dbReference type="NCBI Taxonomy" id="2527939"/>
    <lineage>
        <taxon>Bacteria</taxon>
        <taxon>Pseudomonadati</taxon>
        <taxon>Bacteroidota</taxon>
        <taxon>Flavobacteriia</taxon>
        <taxon>Flavobacteriales</taxon>
        <taxon>Flavobacteriaceae</taxon>
    </lineage>
</organism>